<dbReference type="GeneID" id="9672120"/>
<dbReference type="AlphaFoldDB" id="C7ZA75"/>
<dbReference type="OrthoDB" id="3700556at2759"/>
<name>C7ZA75_FUSV7</name>
<dbReference type="EMBL" id="GG698912">
    <property type="protein sequence ID" value="EEU39629.1"/>
    <property type="molecule type" value="Genomic_DNA"/>
</dbReference>
<evidence type="ECO:0000313" key="1">
    <source>
        <dbReference type="EMBL" id="EEU39629.1"/>
    </source>
</evidence>
<dbReference type="HOGENOM" id="CLU_075384_0_0_1"/>
<reference evidence="1 2" key="1">
    <citation type="journal article" date="2009" name="PLoS Genet.">
        <title>The genome of Nectria haematococca: contribution of supernumerary chromosomes to gene expansion.</title>
        <authorList>
            <person name="Coleman J.J."/>
            <person name="Rounsley S.D."/>
            <person name="Rodriguez-Carres M."/>
            <person name="Kuo A."/>
            <person name="Wasmann C.C."/>
            <person name="Grimwood J."/>
            <person name="Schmutz J."/>
            <person name="Taga M."/>
            <person name="White G.J."/>
            <person name="Zhou S."/>
            <person name="Schwartz D.C."/>
            <person name="Freitag M."/>
            <person name="Ma L.J."/>
            <person name="Danchin E.G."/>
            <person name="Henrissat B."/>
            <person name="Coutinho P.M."/>
            <person name="Nelson D.R."/>
            <person name="Straney D."/>
            <person name="Napoli C.A."/>
            <person name="Barker B.M."/>
            <person name="Gribskov M."/>
            <person name="Rep M."/>
            <person name="Kroken S."/>
            <person name="Molnar I."/>
            <person name="Rensing C."/>
            <person name="Kennell J.C."/>
            <person name="Zamora J."/>
            <person name="Farman M.L."/>
            <person name="Selker E.U."/>
            <person name="Salamov A."/>
            <person name="Shapiro H."/>
            <person name="Pangilinan J."/>
            <person name="Lindquist E."/>
            <person name="Lamers C."/>
            <person name="Grigoriev I.V."/>
            <person name="Geiser D.M."/>
            <person name="Covert S.F."/>
            <person name="Temporini E."/>
            <person name="Vanetten H.D."/>
        </authorList>
    </citation>
    <scope>NUCLEOTIDE SEQUENCE [LARGE SCALE GENOMIC DNA]</scope>
    <source>
        <strain evidence="2">ATCC MYA-4622 / CBS 123669 / FGSC 9596 / NRRL 45880 / 77-13-4</strain>
    </source>
</reference>
<keyword evidence="2" id="KW-1185">Reference proteome</keyword>
<dbReference type="InParanoid" id="C7ZA75"/>
<gene>
    <name evidence="1" type="ORF">NECHADRAFT_82001</name>
</gene>
<proteinExistence type="predicted"/>
<organism evidence="1 2">
    <name type="scientific">Fusarium vanettenii (strain ATCC MYA-4622 / CBS 123669 / FGSC 9596 / NRRL 45880 / 77-13-4)</name>
    <name type="common">Fusarium solani subsp. pisi</name>
    <dbReference type="NCBI Taxonomy" id="660122"/>
    <lineage>
        <taxon>Eukaryota</taxon>
        <taxon>Fungi</taxon>
        <taxon>Dikarya</taxon>
        <taxon>Ascomycota</taxon>
        <taxon>Pezizomycotina</taxon>
        <taxon>Sordariomycetes</taxon>
        <taxon>Hypocreomycetidae</taxon>
        <taxon>Hypocreales</taxon>
        <taxon>Nectriaceae</taxon>
        <taxon>Fusarium</taxon>
        <taxon>Fusarium solani species complex</taxon>
        <taxon>Fusarium vanettenii</taxon>
    </lineage>
</organism>
<protein>
    <submittedName>
        <fullName evidence="1">Uncharacterized protein</fullName>
    </submittedName>
</protein>
<dbReference type="eggNOG" id="ENOG502T4GQ">
    <property type="taxonomic scope" value="Eukaryota"/>
</dbReference>
<dbReference type="KEGG" id="nhe:NECHADRAFT_82001"/>
<accession>C7ZA75</accession>
<sequence length="228" mass="26040">MAVTRLSVALRPLKAIAWGDLAVASLKVGLVCENYMLVVDDEDLDAATQKLKKNGFREAPWSYGSRDDPTLYTDPKMKQIHRLMAQEYSNLDNHSLKFRFPTDKQAKARVVLLPSSYAHISTTSTTDRFTQKDNIFYPDAPLLLKSFVHTIVKEPEMSQWTSNLEMWAITYLYGDLMLDDGVLDSCDDEEVKAWFNENIQREEGGMDRITCTKRLGKAGYDESLARQR</sequence>
<dbReference type="VEuPathDB" id="FungiDB:NECHADRAFT_82001"/>
<dbReference type="RefSeq" id="XP_003045342.1">
    <property type="nucleotide sequence ID" value="XM_003045296.1"/>
</dbReference>
<evidence type="ECO:0000313" key="2">
    <source>
        <dbReference type="Proteomes" id="UP000005206"/>
    </source>
</evidence>
<dbReference type="OMA" id="GNICHPL"/>
<dbReference type="Proteomes" id="UP000005206">
    <property type="component" value="Chromosome 6"/>
</dbReference>